<reference evidence="3" key="1">
    <citation type="submission" date="2022-11" db="UniProtKB">
        <authorList>
            <consortium name="WormBaseParasite"/>
        </authorList>
    </citation>
    <scope>IDENTIFICATION</scope>
</reference>
<dbReference type="Gene3D" id="1.10.1410.10">
    <property type="match status" value="1"/>
</dbReference>
<protein>
    <submittedName>
        <fullName evidence="3">Polynucleotide adenylyltransferase</fullName>
    </submittedName>
</protein>
<accession>A0A915PAA3</accession>
<organism evidence="2 3">
    <name type="scientific">Meloidogyne floridensis</name>
    <dbReference type="NCBI Taxonomy" id="298350"/>
    <lineage>
        <taxon>Eukaryota</taxon>
        <taxon>Metazoa</taxon>
        <taxon>Ecdysozoa</taxon>
        <taxon>Nematoda</taxon>
        <taxon>Chromadorea</taxon>
        <taxon>Rhabditida</taxon>
        <taxon>Tylenchina</taxon>
        <taxon>Tylenchomorpha</taxon>
        <taxon>Tylenchoidea</taxon>
        <taxon>Meloidogynidae</taxon>
        <taxon>Meloidogyninae</taxon>
        <taxon>Meloidogyne</taxon>
    </lineage>
</organism>
<dbReference type="AlphaFoldDB" id="A0A915PAA3"/>
<dbReference type="SUPFAM" id="SSF81631">
    <property type="entry name" value="PAP/OAS1 substrate-binding domain"/>
    <property type="match status" value="1"/>
</dbReference>
<evidence type="ECO:0000256" key="1">
    <source>
        <dbReference type="SAM" id="Coils"/>
    </source>
</evidence>
<evidence type="ECO:0000313" key="2">
    <source>
        <dbReference type="Proteomes" id="UP000887560"/>
    </source>
</evidence>
<evidence type="ECO:0000313" key="3">
    <source>
        <dbReference type="WBParaSite" id="scf7180000423774.g11598"/>
    </source>
</evidence>
<dbReference type="Proteomes" id="UP000887560">
    <property type="component" value="Unplaced"/>
</dbReference>
<keyword evidence="1" id="KW-0175">Coiled coil</keyword>
<proteinExistence type="predicted"/>
<name>A0A915PAA3_9BILA</name>
<sequence>MVERYTQIIETTREFLKTEEYKQFSEKAKGELLEMYKKYFKNDHEGMDDEVFRALSIISFNTYFEFLFENISGQSAEIDDNEEAIFIKLMIKNSEDEENESKEIENENFGWNDEFGSSFKKLHENSLKLLEELFKNENWSLEMKFCKIYSLVELLAKNEELSKNTYWNDYTIKFNYKSIFENQILCENDAQISEIIEKCFKNEIFKYTIKSVHIDYLDIFTEDLIIYIFGTKNQKNKAINLIGHEEYERNKNEFLDTMRHQFQEPILNTTLRWEYYEKIFNFNEPEENMHEIHNYKHVTKEEMLMNIGMFSTKIDNVEKNLNSKELDDMFLRIKSVLYGKFGIDLLEIVQLIYNIAKLLHNNEALYKNYVNEGKTQKIIGEVDAEIENFTVNTSIEPQLEMRKFLVEEHMEFLESKLEDKDVINKFKKKDGSTLCLYMLLTDYKGIFKILNITGLLEIDVDYLAWFRWAYSLIKDKKQWKIKTNSEIIFLYENLLWSDEDGIEMLVESFVYKDRSEISREWNKEWNDITDEKIKSNIEEEQKSFEGWIKGEHYQTIDKLINDKNNKFLEFLIQEITNKKEIAVNEKLDNFLTVEHSSGLMKRLTQIAAKQQTNKTKYVKDKKPKKEYPIKKQRKQITTSDIQPQTISVQNQTASHVKEEKTTETKNKTIIENVGEIIKVEYFTKDKNLFDIFNQITKGKQEITQSFVDVGIYVNEIGKRFEFLENLKKNYIKVFEIYFVNFKKFERMENYWGKIKEKLISKNNDKINLNIENELHYFLIEILKVTEGKLINKESFGKIRENLYLEKISKYFVEYSGINWSVLNANQKQFVQEILNLEEKEILKQWTIKIEMKIEELKQIKEQVEIDNSENALLYLHPDGFRPLSLNKSWQDIAQYVAHNDIFPMKSFNKLFEEWKDILKGTKKFSNFQLFMSSPFNKQGGHIHAIVLAIRAGKNARKQSLSGMHKFLRISDDDIYYEDNGTEFVITFVNNKDERKLQNDTKWIESFMRKISKNLNIKEENASILYNLSLFKTYEYLEELLKNKNEKERNILNQTFMVLKNWAKAHCVYNSQFGFLDGTSISLMLTKVFFLFPEANIIQLIERLEKVVKFLSNRPFKNDFVYMKNNVEGSEFVKIYKHFIVFSCITEEEEAGQENLCGFLENFDKINEKIEKISQIEIHHVGLKTEDCPAEIGKIKIEDEQFDFEEEEEPVNLYFCTSWLVGIKGKVEFMDKDLLKFEIDEGVKATGVTEDLKIFVILQEEIENWFI</sequence>
<feature type="coiled-coil region" evidence="1">
    <location>
        <begin position="842"/>
        <end position="869"/>
    </location>
</feature>
<keyword evidence="2" id="KW-1185">Reference proteome</keyword>
<dbReference type="WBParaSite" id="scf7180000423774.g11598">
    <property type="protein sequence ID" value="scf7180000423774.g11598"/>
    <property type="gene ID" value="scf7180000423774.g11598"/>
</dbReference>